<organism evidence="1 2">
    <name type="scientific">Paramecium pentaurelia</name>
    <dbReference type="NCBI Taxonomy" id="43138"/>
    <lineage>
        <taxon>Eukaryota</taxon>
        <taxon>Sar</taxon>
        <taxon>Alveolata</taxon>
        <taxon>Ciliophora</taxon>
        <taxon>Intramacronucleata</taxon>
        <taxon>Oligohymenophorea</taxon>
        <taxon>Peniculida</taxon>
        <taxon>Parameciidae</taxon>
        <taxon>Paramecium</taxon>
    </lineage>
</organism>
<evidence type="ECO:0000313" key="2">
    <source>
        <dbReference type="Proteomes" id="UP000689195"/>
    </source>
</evidence>
<dbReference type="AlphaFoldDB" id="A0A8S1YIV4"/>
<comment type="caution">
    <text evidence="1">The sequence shown here is derived from an EMBL/GenBank/DDBJ whole genome shotgun (WGS) entry which is preliminary data.</text>
</comment>
<reference evidence="1" key="1">
    <citation type="submission" date="2021-01" db="EMBL/GenBank/DDBJ databases">
        <authorList>
            <consortium name="Genoscope - CEA"/>
            <person name="William W."/>
        </authorList>
    </citation>
    <scope>NUCLEOTIDE SEQUENCE</scope>
</reference>
<name>A0A8S1YIV4_9CILI</name>
<dbReference type="EMBL" id="CAJJDO010000179">
    <property type="protein sequence ID" value="CAD8213443.1"/>
    <property type="molecule type" value="Genomic_DNA"/>
</dbReference>
<dbReference type="Proteomes" id="UP000689195">
    <property type="component" value="Unassembled WGS sequence"/>
</dbReference>
<sequence length="103" mass="12127">MQINQDHDKRGQNNKNSISIFMQEYLKDQEVSIAEIISQFISFYFHFTKFFSIKNCVARIRKAKSLFFLNIEILNKYKGIYEEKSVTLMFGVQCKSLAISVKN</sequence>
<proteinExistence type="predicted"/>
<keyword evidence="2" id="KW-1185">Reference proteome</keyword>
<gene>
    <name evidence="1" type="ORF">PPENT_87.1.T1790004</name>
</gene>
<accession>A0A8S1YIV4</accession>
<protein>
    <submittedName>
        <fullName evidence="1">Uncharacterized protein</fullName>
    </submittedName>
</protein>
<evidence type="ECO:0000313" key="1">
    <source>
        <dbReference type="EMBL" id="CAD8213443.1"/>
    </source>
</evidence>